<evidence type="ECO:0000313" key="3">
    <source>
        <dbReference type="Proteomes" id="UP000324222"/>
    </source>
</evidence>
<organism evidence="2 3">
    <name type="scientific">Portunus trituberculatus</name>
    <name type="common">Swimming crab</name>
    <name type="synonym">Neptunus trituberculatus</name>
    <dbReference type="NCBI Taxonomy" id="210409"/>
    <lineage>
        <taxon>Eukaryota</taxon>
        <taxon>Metazoa</taxon>
        <taxon>Ecdysozoa</taxon>
        <taxon>Arthropoda</taxon>
        <taxon>Crustacea</taxon>
        <taxon>Multicrustacea</taxon>
        <taxon>Malacostraca</taxon>
        <taxon>Eumalacostraca</taxon>
        <taxon>Eucarida</taxon>
        <taxon>Decapoda</taxon>
        <taxon>Pleocyemata</taxon>
        <taxon>Brachyura</taxon>
        <taxon>Eubrachyura</taxon>
        <taxon>Portunoidea</taxon>
        <taxon>Portunidae</taxon>
        <taxon>Portuninae</taxon>
        <taxon>Portunus</taxon>
    </lineage>
</organism>
<evidence type="ECO:0000313" key="2">
    <source>
        <dbReference type="EMBL" id="MPC42461.1"/>
    </source>
</evidence>
<gene>
    <name evidence="2" type="ORF">E2C01_036083</name>
</gene>
<dbReference type="AlphaFoldDB" id="A0A5B7F5X0"/>
<proteinExistence type="predicted"/>
<dbReference type="EMBL" id="VSRR010005447">
    <property type="protein sequence ID" value="MPC42461.1"/>
    <property type="molecule type" value="Genomic_DNA"/>
</dbReference>
<comment type="caution">
    <text evidence="2">The sequence shown here is derived from an EMBL/GenBank/DDBJ whole genome shotgun (WGS) entry which is preliminary data.</text>
</comment>
<sequence>MGVASMVSSGHGGSKRVSKARCECWQRGEARWRMAEAATVVVVVVVVVDGHPSVSGVGEAPLLPPLPGTARRQGAMTAGGH</sequence>
<reference evidence="2 3" key="1">
    <citation type="submission" date="2019-05" db="EMBL/GenBank/DDBJ databases">
        <title>Another draft genome of Portunus trituberculatus and its Hox gene families provides insights of decapod evolution.</title>
        <authorList>
            <person name="Jeong J.-H."/>
            <person name="Song I."/>
            <person name="Kim S."/>
            <person name="Choi T."/>
            <person name="Kim D."/>
            <person name="Ryu S."/>
            <person name="Kim W."/>
        </authorList>
    </citation>
    <scope>NUCLEOTIDE SEQUENCE [LARGE SCALE GENOMIC DNA]</scope>
    <source>
        <tissue evidence="2">Muscle</tissue>
    </source>
</reference>
<evidence type="ECO:0000256" key="1">
    <source>
        <dbReference type="SAM" id="MobiDB-lite"/>
    </source>
</evidence>
<accession>A0A5B7F5X0</accession>
<dbReference type="Proteomes" id="UP000324222">
    <property type="component" value="Unassembled WGS sequence"/>
</dbReference>
<feature type="region of interest" description="Disordered" evidence="1">
    <location>
        <begin position="57"/>
        <end position="81"/>
    </location>
</feature>
<name>A0A5B7F5X0_PORTR</name>
<keyword evidence="3" id="KW-1185">Reference proteome</keyword>
<protein>
    <submittedName>
        <fullName evidence="2">Uncharacterized protein</fullName>
    </submittedName>
</protein>